<evidence type="ECO:0000313" key="3">
    <source>
        <dbReference type="Proteomes" id="UP000070133"/>
    </source>
</evidence>
<accession>A0A139H3E0</accession>
<feature type="transmembrane region" description="Helical" evidence="1">
    <location>
        <begin position="12"/>
        <end position="32"/>
    </location>
</feature>
<keyword evidence="3" id="KW-1185">Reference proteome</keyword>
<keyword evidence="1" id="KW-0812">Transmembrane</keyword>
<sequence>MRKGTHSACSRILHTVVLFAPCLASFCSLDAIMSGVRMWHWLLPLIAWAVFCIWASEKAPRGQGCTRTLTDANIKHSILFSAPNPLPPPALSTYFERLALLAVSDVDYQALGERALEASGQDGLRVFDAHADEWLVVAHVMRETDWMQVIARNKSHQRDIDVEERAYVQGDGDLQLDAAKHWACHRPPYRSAWPFVALSLCWEYRSEWRTALPSRELRKMRYDVDELTKATETLLEELHDHLEHMQQYREDLLKHIRDMVRRYDQNHASYQPGLVQALRTRFLVSAMASAQSAALLDFAYIAAQLLHTTSEDLEILREDIQRLRKRASIPPAEAVLATRQRVSFLRTNGSYANTIRRLVDIFEHGTAILVSPPNEEQAHPIWYEMRQFWKQFYDEEDARRASHCLLRVAKGEKSRLEPDCLAIAECPVWKEWHVSKYPADRFWGDSLERLQIGTRLRR</sequence>
<dbReference type="OrthoDB" id="10600784at2759"/>
<protein>
    <submittedName>
        <fullName evidence="2">Uncharacterized protein</fullName>
    </submittedName>
</protein>
<dbReference type="AlphaFoldDB" id="A0A139H3E0"/>
<reference evidence="2 3" key="1">
    <citation type="submission" date="2015-07" db="EMBL/GenBank/DDBJ databases">
        <title>Comparative genomics of the Sigatoka disease complex on banana suggests a link between parallel evolutionary changes in Pseudocercospora fijiensis and Pseudocercospora eumusae and increased virulence on the banana host.</title>
        <authorList>
            <person name="Chang T.-C."/>
            <person name="Salvucci A."/>
            <person name="Crous P.W."/>
            <person name="Stergiopoulos I."/>
        </authorList>
    </citation>
    <scope>NUCLEOTIDE SEQUENCE [LARGE SCALE GENOMIC DNA]</scope>
    <source>
        <strain evidence="2 3">CBS 114824</strain>
    </source>
</reference>
<keyword evidence="1" id="KW-1133">Transmembrane helix</keyword>
<gene>
    <name evidence="2" type="ORF">AC578_4215</name>
</gene>
<dbReference type="Proteomes" id="UP000070133">
    <property type="component" value="Unassembled WGS sequence"/>
</dbReference>
<keyword evidence="1" id="KW-0472">Membrane</keyword>
<evidence type="ECO:0000256" key="1">
    <source>
        <dbReference type="SAM" id="Phobius"/>
    </source>
</evidence>
<comment type="caution">
    <text evidence="2">The sequence shown here is derived from an EMBL/GenBank/DDBJ whole genome shotgun (WGS) entry which is preliminary data.</text>
</comment>
<evidence type="ECO:0000313" key="2">
    <source>
        <dbReference type="EMBL" id="KXS96932.1"/>
    </source>
</evidence>
<name>A0A139H3E0_9PEZI</name>
<proteinExistence type="predicted"/>
<organism evidence="2 3">
    <name type="scientific">Pseudocercospora eumusae</name>
    <dbReference type="NCBI Taxonomy" id="321146"/>
    <lineage>
        <taxon>Eukaryota</taxon>
        <taxon>Fungi</taxon>
        <taxon>Dikarya</taxon>
        <taxon>Ascomycota</taxon>
        <taxon>Pezizomycotina</taxon>
        <taxon>Dothideomycetes</taxon>
        <taxon>Dothideomycetidae</taxon>
        <taxon>Mycosphaerellales</taxon>
        <taxon>Mycosphaerellaceae</taxon>
        <taxon>Pseudocercospora</taxon>
    </lineage>
</organism>
<dbReference type="EMBL" id="LFZN01000159">
    <property type="protein sequence ID" value="KXS96932.1"/>
    <property type="molecule type" value="Genomic_DNA"/>
</dbReference>